<dbReference type="Pfam" id="PF03124">
    <property type="entry name" value="EXS"/>
    <property type="match status" value="1"/>
</dbReference>
<protein>
    <recommendedName>
        <fullName evidence="6">EXS domain-containing protein</fullName>
    </recommendedName>
</protein>
<evidence type="ECO:0000256" key="4">
    <source>
        <dbReference type="ARBA" id="ARBA00023136"/>
    </source>
</evidence>
<evidence type="ECO:0000259" key="6">
    <source>
        <dbReference type="Pfam" id="PF03124"/>
    </source>
</evidence>
<sequence>MSEKVEPSAFSSGARVGNMIREMEDIYAARFARGDRRTAMKRLRLDSRVKSHYMSVFRSGTYLGLAVAALSAGIYQCSLQHTRETLPSWSVLLYIYAIFGMPVLLALLVGVNINVWAHERINYPFIFGTFSIIHRMRLSLWFAELDLRTKMDPRQYFEVRD</sequence>
<comment type="subcellular location">
    <subcellularLocation>
        <location evidence="1">Membrane</location>
        <topology evidence="1">Multi-pass membrane protein</topology>
    </subcellularLocation>
</comment>
<dbReference type="PANTHER" id="PTHR10783">
    <property type="entry name" value="XENOTROPIC AND POLYTROPIC RETROVIRUS RECEPTOR 1-RELATED"/>
    <property type="match status" value="1"/>
</dbReference>
<dbReference type="STRING" id="765257.A0A0C9YG72"/>
<dbReference type="OrthoDB" id="9970435at2759"/>
<evidence type="ECO:0000256" key="3">
    <source>
        <dbReference type="ARBA" id="ARBA00022989"/>
    </source>
</evidence>
<evidence type="ECO:0000256" key="2">
    <source>
        <dbReference type="ARBA" id="ARBA00022692"/>
    </source>
</evidence>
<evidence type="ECO:0000313" key="7">
    <source>
        <dbReference type="EMBL" id="KIK15611.1"/>
    </source>
</evidence>
<dbReference type="GO" id="GO:0006817">
    <property type="term" value="P:phosphate ion transport"/>
    <property type="evidence" value="ECO:0007669"/>
    <property type="project" value="TreeGrafter"/>
</dbReference>
<dbReference type="HOGENOM" id="CLU_1644385_0_0_1"/>
<evidence type="ECO:0000256" key="5">
    <source>
        <dbReference type="SAM" id="Phobius"/>
    </source>
</evidence>
<dbReference type="Proteomes" id="UP000054018">
    <property type="component" value="Unassembled WGS sequence"/>
</dbReference>
<gene>
    <name evidence="7" type="ORF">PISMIDRAFT_292908</name>
</gene>
<dbReference type="AlphaFoldDB" id="A0A0C9YG72"/>
<reference evidence="8" key="2">
    <citation type="submission" date="2015-01" db="EMBL/GenBank/DDBJ databases">
        <title>Evolutionary Origins and Diversification of the Mycorrhizal Mutualists.</title>
        <authorList>
            <consortium name="DOE Joint Genome Institute"/>
            <consortium name="Mycorrhizal Genomics Consortium"/>
            <person name="Kohler A."/>
            <person name="Kuo A."/>
            <person name="Nagy L.G."/>
            <person name="Floudas D."/>
            <person name="Copeland A."/>
            <person name="Barry K.W."/>
            <person name="Cichocki N."/>
            <person name="Veneault-Fourrey C."/>
            <person name="LaButti K."/>
            <person name="Lindquist E.A."/>
            <person name="Lipzen A."/>
            <person name="Lundell T."/>
            <person name="Morin E."/>
            <person name="Murat C."/>
            <person name="Riley R."/>
            <person name="Ohm R."/>
            <person name="Sun H."/>
            <person name="Tunlid A."/>
            <person name="Henrissat B."/>
            <person name="Grigoriev I.V."/>
            <person name="Hibbett D.S."/>
            <person name="Martin F."/>
        </authorList>
    </citation>
    <scope>NUCLEOTIDE SEQUENCE [LARGE SCALE GENOMIC DNA]</scope>
    <source>
        <strain evidence="8">441</strain>
    </source>
</reference>
<dbReference type="GO" id="GO:0016036">
    <property type="term" value="P:cellular response to phosphate starvation"/>
    <property type="evidence" value="ECO:0007669"/>
    <property type="project" value="TreeGrafter"/>
</dbReference>
<keyword evidence="4 5" id="KW-0472">Membrane</keyword>
<dbReference type="InterPro" id="IPR004342">
    <property type="entry name" value="EXS_C"/>
</dbReference>
<feature type="transmembrane region" description="Helical" evidence="5">
    <location>
        <begin position="60"/>
        <end position="79"/>
    </location>
</feature>
<dbReference type="GO" id="GO:0005794">
    <property type="term" value="C:Golgi apparatus"/>
    <property type="evidence" value="ECO:0007669"/>
    <property type="project" value="TreeGrafter"/>
</dbReference>
<keyword evidence="8" id="KW-1185">Reference proteome</keyword>
<dbReference type="PANTHER" id="PTHR10783:SF103">
    <property type="entry name" value="SOLUTE CARRIER FAMILY 53 MEMBER 1"/>
    <property type="match status" value="1"/>
</dbReference>
<keyword evidence="2 5" id="KW-0812">Transmembrane</keyword>
<organism evidence="7 8">
    <name type="scientific">Pisolithus microcarpus 441</name>
    <dbReference type="NCBI Taxonomy" id="765257"/>
    <lineage>
        <taxon>Eukaryota</taxon>
        <taxon>Fungi</taxon>
        <taxon>Dikarya</taxon>
        <taxon>Basidiomycota</taxon>
        <taxon>Agaricomycotina</taxon>
        <taxon>Agaricomycetes</taxon>
        <taxon>Agaricomycetidae</taxon>
        <taxon>Boletales</taxon>
        <taxon>Sclerodermatineae</taxon>
        <taxon>Pisolithaceae</taxon>
        <taxon>Pisolithus</taxon>
    </lineage>
</organism>
<keyword evidence="3 5" id="KW-1133">Transmembrane helix</keyword>
<dbReference type="GO" id="GO:0005886">
    <property type="term" value="C:plasma membrane"/>
    <property type="evidence" value="ECO:0007669"/>
    <property type="project" value="TreeGrafter"/>
</dbReference>
<dbReference type="GO" id="GO:0000822">
    <property type="term" value="F:inositol hexakisphosphate binding"/>
    <property type="evidence" value="ECO:0007669"/>
    <property type="project" value="TreeGrafter"/>
</dbReference>
<proteinExistence type="predicted"/>
<accession>A0A0C9YG72</accession>
<name>A0A0C9YG72_9AGAM</name>
<feature type="domain" description="EXS" evidence="6">
    <location>
        <begin position="93"/>
        <end position="158"/>
    </location>
</feature>
<reference evidence="7 8" key="1">
    <citation type="submission" date="2014-04" db="EMBL/GenBank/DDBJ databases">
        <authorList>
            <consortium name="DOE Joint Genome Institute"/>
            <person name="Kuo A."/>
            <person name="Kohler A."/>
            <person name="Costa M.D."/>
            <person name="Nagy L.G."/>
            <person name="Floudas D."/>
            <person name="Copeland A."/>
            <person name="Barry K.W."/>
            <person name="Cichocki N."/>
            <person name="Veneault-Fourrey C."/>
            <person name="LaButti K."/>
            <person name="Lindquist E.A."/>
            <person name="Lipzen A."/>
            <person name="Lundell T."/>
            <person name="Morin E."/>
            <person name="Murat C."/>
            <person name="Sun H."/>
            <person name="Tunlid A."/>
            <person name="Henrissat B."/>
            <person name="Grigoriev I.V."/>
            <person name="Hibbett D.S."/>
            <person name="Martin F."/>
            <person name="Nordberg H.P."/>
            <person name="Cantor M.N."/>
            <person name="Hua S.X."/>
        </authorList>
    </citation>
    <scope>NUCLEOTIDE SEQUENCE [LARGE SCALE GENOMIC DNA]</scope>
    <source>
        <strain evidence="7 8">441</strain>
    </source>
</reference>
<feature type="transmembrane region" description="Helical" evidence="5">
    <location>
        <begin position="91"/>
        <end position="117"/>
    </location>
</feature>
<evidence type="ECO:0000256" key="1">
    <source>
        <dbReference type="ARBA" id="ARBA00004141"/>
    </source>
</evidence>
<dbReference type="EMBL" id="KN833883">
    <property type="protein sequence ID" value="KIK15611.1"/>
    <property type="molecule type" value="Genomic_DNA"/>
</dbReference>
<evidence type="ECO:0000313" key="8">
    <source>
        <dbReference type="Proteomes" id="UP000054018"/>
    </source>
</evidence>